<dbReference type="SUPFAM" id="SSF52467">
    <property type="entry name" value="DHS-like NAD/FAD-binding domain"/>
    <property type="match status" value="1"/>
</dbReference>
<dbReference type="Proteomes" id="UP000186594">
    <property type="component" value="Unassembled WGS sequence"/>
</dbReference>
<dbReference type="Pfam" id="PF00205">
    <property type="entry name" value="TPP_enzyme_M"/>
    <property type="match status" value="1"/>
</dbReference>
<dbReference type="InterPro" id="IPR011766">
    <property type="entry name" value="TPP_enzyme_TPP-bd"/>
</dbReference>
<dbReference type="Gene3D" id="3.40.50.970">
    <property type="match status" value="2"/>
</dbReference>
<dbReference type="EMBL" id="LXFE01000144">
    <property type="protein sequence ID" value="OLL26820.1"/>
    <property type="molecule type" value="Genomic_DNA"/>
</dbReference>
<comment type="caution">
    <text evidence="13">The sequence shown here is derived from an EMBL/GenBank/DDBJ whole genome shotgun (WGS) entry which is preliminary data.</text>
</comment>
<feature type="domain" description="Thiamine pyrophosphate enzyme central" evidence="10">
    <location>
        <begin position="204"/>
        <end position="325"/>
    </location>
</feature>
<dbReference type="STRING" id="1198029.A0A1U7LVW6"/>
<proteinExistence type="inferred from homology"/>
<dbReference type="OMA" id="SRRINEN"/>
<dbReference type="InterPro" id="IPR012000">
    <property type="entry name" value="Thiamin_PyroP_enz_cen_dom"/>
</dbReference>
<dbReference type="InterPro" id="IPR047214">
    <property type="entry name" value="TPP_PDC_IPDC"/>
</dbReference>
<dbReference type="FunFam" id="3.40.50.970:FF:000024">
    <property type="entry name" value="Pyruvate decarboxylase isozyme"/>
    <property type="match status" value="1"/>
</dbReference>
<evidence type="ECO:0000256" key="7">
    <source>
        <dbReference type="ARBA" id="ARBA00023239"/>
    </source>
</evidence>
<dbReference type="GO" id="GO:0000949">
    <property type="term" value="P:aromatic amino acid family catabolic process to alcohol via Ehrlich pathway"/>
    <property type="evidence" value="ECO:0007669"/>
    <property type="project" value="TreeGrafter"/>
</dbReference>
<evidence type="ECO:0000256" key="8">
    <source>
        <dbReference type="PIRSR" id="PIRSR036565-2"/>
    </source>
</evidence>
<dbReference type="Pfam" id="PF02775">
    <property type="entry name" value="TPP_enzyme_C"/>
    <property type="match status" value="1"/>
</dbReference>
<dbReference type="GO" id="GO:0000287">
    <property type="term" value="F:magnesium ion binding"/>
    <property type="evidence" value="ECO:0007669"/>
    <property type="project" value="InterPro"/>
</dbReference>
<dbReference type="CDD" id="cd02005">
    <property type="entry name" value="TPP_PDC_IPDC"/>
    <property type="match status" value="1"/>
</dbReference>
<keyword evidence="14" id="KW-1185">Reference proteome</keyword>
<evidence type="ECO:0000256" key="4">
    <source>
        <dbReference type="ARBA" id="ARBA00022793"/>
    </source>
</evidence>
<keyword evidence="7" id="KW-0456">Lyase</keyword>
<evidence type="ECO:0000256" key="9">
    <source>
        <dbReference type="RuleBase" id="RU362132"/>
    </source>
</evidence>
<protein>
    <submittedName>
        <fullName evidence="13">Putative pyruvate decarboxylase</fullName>
    </submittedName>
</protein>
<comment type="cofactor">
    <cofactor evidence="1">
        <name>thiamine diphosphate</name>
        <dbReference type="ChEBI" id="CHEBI:58937"/>
    </cofactor>
</comment>
<dbReference type="InterPro" id="IPR029061">
    <property type="entry name" value="THDP-binding"/>
</dbReference>
<keyword evidence="5 8" id="KW-0460">Magnesium</keyword>
<organism evidence="13 14">
    <name type="scientific">Neolecta irregularis (strain DAH-3)</name>
    <dbReference type="NCBI Taxonomy" id="1198029"/>
    <lineage>
        <taxon>Eukaryota</taxon>
        <taxon>Fungi</taxon>
        <taxon>Dikarya</taxon>
        <taxon>Ascomycota</taxon>
        <taxon>Taphrinomycotina</taxon>
        <taxon>Neolectales</taxon>
        <taxon>Neolectaceae</taxon>
        <taxon>Neolecta</taxon>
    </lineage>
</organism>
<dbReference type="FunFam" id="3.40.50.970:FF:000019">
    <property type="entry name" value="Pyruvate decarboxylase isozyme"/>
    <property type="match status" value="1"/>
</dbReference>
<dbReference type="CDD" id="cd07038">
    <property type="entry name" value="TPP_PYR_PDC_IPDC_like"/>
    <property type="match status" value="1"/>
</dbReference>
<evidence type="ECO:0000256" key="5">
    <source>
        <dbReference type="ARBA" id="ARBA00022842"/>
    </source>
</evidence>
<dbReference type="Pfam" id="PF02776">
    <property type="entry name" value="TPP_enzyme_N"/>
    <property type="match status" value="1"/>
</dbReference>
<dbReference type="GO" id="GO:0004737">
    <property type="term" value="F:pyruvate decarboxylase activity"/>
    <property type="evidence" value="ECO:0007669"/>
    <property type="project" value="TreeGrafter"/>
</dbReference>
<feature type="binding site" evidence="8">
    <location>
        <position position="449"/>
    </location>
    <ligand>
        <name>Mg(2+)</name>
        <dbReference type="ChEBI" id="CHEBI:18420"/>
    </ligand>
</feature>
<dbReference type="GO" id="GO:0005829">
    <property type="term" value="C:cytosol"/>
    <property type="evidence" value="ECO:0007669"/>
    <property type="project" value="TreeGrafter"/>
</dbReference>
<dbReference type="GO" id="GO:0005634">
    <property type="term" value="C:nucleus"/>
    <property type="evidence" value="ECO:0007669"/>
    <property type="project" value="TreeGrafter"/>
</dbReference>
<dbReference type="SUPFAM" id="SSF52518">
    <property type="entry name" value="Thiamin diphosphate-binding fold (THDP-binding)"/>
    <property type="match status" value="2"/>
</dbReference>
<evidence type="ECO:0000313" key="13">
    <source>
        <dbReference type="EMBL" id="OLL26820.1"/>
    </source>
</evidence>
<keyword evidence="13" id="KW-0670">Pyruvate</keyword>
<feature type="binding site" evidence="8">
    <location>
        <position position="478"/>
    </location>
    <ligand>
        <name>Mg(2+)</name>
        <dbReference type="ChEBI" id="CHEBI:18420"/>
    </ligand>
</feature>
<dbReference type="PIRSF" id="PIRSF036565">
    <property type="entry name" value="Pyruvt_ip_decrb"/>
    <property type="match status" value="1"/>
</dbReference>
<keyword evidence="4" id="KW-0210">Decarboxylase</keyword>
<evidence type="ECO:0000259" key="11">
    <source>
        <dbReference type="Pfam" id="PF02775"/>
    </source>
</evidence>
<dbReference type="PANTHER" id="PTHR43452:SF3">
    <property type="entry name" value="TRANSAMINATED AMINO ACID DECARBOXYLASE"/>
    <property type="match status" value="1"/>
</dbReference>
<evidence type="ECO:0000256" key="1">
    <source>
        <dbReference type="ARBA" id="ARBA00001964"/>
    </source>
</evidence>
<gene>
    <name evidence="13" type="ORF">NEOLI_001003</name>
</gene>
<name>A0A1U7LVW6_NEOID</name>
<reference evidence="13 14" key="1">
    <citation type="submission" date="2016-04" db="EMBL/GenBank/DDBJ databases">
        <title>Evolutionary innovation and constraint leading to complex multicellularity in the Ascomycota.</title>
        <authorList>
            <person name="Cisse O."/>
            <person name="Nguyen A."/>
            <person name="Hewitt D.A."/>
            <person name="Jedd G."/>
            <person name="Stajich J.E."/>
        </authorList>
    </citation>
    <scope>NUCLEOTIDE SEQUENCE [LARGE SCALE GENOMIC DNA]</scope>
    <source>
        <strain evidence="13 14">DAH-3</strain>
    </source>
</reference>
<feature type="binding site" evidence="8">
    <location>
        <position position="476"/>
    </location>
    <ligand>
        <name>Mg(2+)</name>
        <dbReference type="ChEBI" id="CHEBI:18420"/>
    </ligand>
</feature>
<dbReference type="OrthoDB" id="308383at2759"/>
<feature type="domain" description="Thiamine pyrophosphate enzyme N-terminal TPP-binding" evidence="12">
    <location>
        <begin position="12"/>
        <end position="120"/>
    </location>
</feature>
<keyword evidence="3 8" id="KW-0479">Metal-binding</keyword>
<dbReference type="InterPro" id="IPR029035">
    <property type="entry name" value="DHS-like_NAD/FAD-binding_dom"/>
</dbReference>
<dbReference type="InterPro" id="IPR047213">
    <property type="entry name" value="TPP_PYR_PDC_IPDC-like"/>
</dbReference>
<dbReference type="PANTHER" id="PTHR43452">
    <property type="entry name" value="PYRUVATE DECARBOXYLASE"/>
    <property type="match status" value="1"/>
</dbReference>
<feature type="domain" description="Thiamine pyrophosphate enzyme TPP-binding" evidence="11">
    <location>
        <begin position="404"/>
        <end position="508"/>
    </location>
</feature>
<evidence type="ECO:0000256" key="6">
    <source>
        <dbReference type="ARBA" id="ARBA00023052"/>
    </source>
</evidence>
<dbReference type="GO" id="GO:0006113">
    <property type="term" value="P:fermentation"/>
    <property type="evidence" value="ECO:0007669"/>
    <property type="project" value="UniProtKB-ARBA"/>
</dbReference>
<dbReference type="InterPro" id="IPR012001">
    <property type="entry name" value="Thiamin_PyroP_enz_TPP-bd_dom"/>
</dbReference>
<dbReference type="GO" id="GO:0030976">
    <property type="term" value="F:thiamine pyrophosphate binding"/>
    <property type="evidence" value="ECO:0007669"/>
    <property type="project" value="InterPro"/>
</dbReference>
<dbReference type="AlphaFoldDB" id="A0A1U7LVW6"/>
<sequence>MTLSDRIPLALHLFRRLHQLGIRAIHGVPGDFNLNLLDYIDDVPDLEWIGNCNELNAAYSADGYARVSSHPGALITTFGVGELSALNGVAGSMAERVPVVHIVGTTTRSAQQDRTIVHHSFGTGDHSTFKQISKFVCETQAVIDSPATATAEIDRCLETCVRASRPVYIFIPVDLVHAAVLNTLSTPLKTEIVSDIPANEDIAVRKIVETMRAAQRPVILADIFTSRFHAVSELRDFVRSSDLPTFATPLGKGLIDEDGSFTNYVGLYNGKVSRPGYQQFVEGSDCVVNVGALLSDSNTGGFSRRINENNVIFISEDRVTIKGQHIDGIRMKPVLSKLVSAIKGKTFNCETMTKFANGTHKDETPTGIITQKYLWPRVGEFLKENDVVLAESGTSNFGILDAQFPKNVTYIAQILWASIGYTIGATLGAALAVRESLLPNRRTILFVGDGSLQMSVQEISTMIKTGVNPIIFVLNNAGYSVERTIHGPEKYYNDINTNWQYQNLLPFFGAKKSRYHVVKTICEIDSLLVDPQFNSCDCIQLVEIVLQVMDIPWCLSKQVDQVLGEDRHSRKRKIEMIDK</sequence>
<keyword evidence="6 9" id="KW-0786">Thiamine pyrophosphate</keyword>
<comment type="cofactor">
    <cofactor evidence="8">
        <name>Mg(2+)</name>
        <dbReference type="ChEBI" id="CHEBI:18420"/>
    </cofactor>
    <text evidence="8">Binds 1 Mg(2+) per subunit.</text>
</comment>
<evidence type="ECO:0000259" key="10">
    <source>
        <dbReference type="Pfam" id="PF00205"/>
    </source>
</evidence>
<evidence type="ECO:0000313" key="14">
    <source>
        <dbReference type="Proteomes" id="UP000186594"/>
    </source>
</evidence>
<accession>A0A1U7LVW6</accession>
<evidence type="ECO:0000256" key="2">
    <source>
        <dbReference type="ARBA" id="ARBA00007812"/>
    </source>
</evidence>
<dbReference type="InterPro" id="IPR012110">
    <property type="entry name" value="PDC/IPDC-like"/>
</dbReference>
<evidence type="ECO:0000256" key="3">
    <source>
        <dbReference type="ARBA" id="ARBA00022723"/>
    </source>
</evidence>
<evidence type="ECO:0000259" key="12">
    <source>
        <dbReference type="Pfam" id="PF02776"/>
    </source>
</evidence>
<comment type="similarity">
    <text evidence="2 9">Belongs to the TPP enzyme family.</text>
</comment>
<dbReference type="Gene3D" id="3.40.50.1220">
    <property type="entry name" value="TPP-binding domain"/>
    <property type="match status" value="1"/>
</dbReference>